<evidence type="ECO:0000256" key="10">
    <source>
        <dbReference type="PIRSR" id="PIRSR006113-2"/>
    </source>
</evidence>
<dbReference type="GO" id="GO:0008616">
    <property type="term" value="P:tRNA queuosine(34) biosynthetic process"/>
    <property type="evidence" value="ECO:0007669"/>
    <property type="project" value="UniProtKB-KW"/>
</dbReference>
<dbReference type="InterPro" id="IPR038418">
    <property type="entry name" value="6-PTP_synth/QueD_sf"/>
</dbReference>
<dbReference type="PANTHER" id="PTHR12589:SF7">
    <property type="entry name" value="6-PYRUVOYL TETRAHYDROBIOPTERIN SYNTHASE"/>
    <property type="match status" value="1"/>
</dbReference>
<evidence type="ECO:0000256" key="2">
    <source>
        <dbReference type="ARBA" id="ARBA00008900"/>
    </source>
</evidence>
<keyword evidence="8" id="KW-0671">Queuosine biosynthesis</keyword>
<dbReference type="GO" id="GO:0070497">
    <property type="term" value="F:6-carboxytetrahydropterin synthase activity"/>
    <property type="evidence" value="ECO:0007669"/>
    <property type="project" value="UniProtKB-EC"/>
</dbReference>
<reference evidence="11 12" key="1">
    <citation type="journal article" date="2022" name="ISME Commun">
        <title>Vulcanimicrobium alpinus gen. nov. sp. nov., the first cultivated representative of the candidate phylum 'Eremiobacterota', is a metabolically versatile aerobic anoxygenic phototroph.</title>
        <authorList>
            <person name="Yabe S."/>
            <person name="Muto K."/>
            <person name="Abe K."/>
            <person name="Yokota A."/>
            <person name="Staudigel H."/>
            <person name="Tebo B.M."/>
        </authorList>
    </citation>
    <scope>NUCLEOTIDE SEQUENCE [LARGE SCALE GENOMIC DNA]</scope>
    <source>
        <strain evidence="11 12">WC8-2</strain>
    </source>
</reference>
<keyword evidence="12" id="KW-1185">Reference proteome</keyword>
<evidence type="ECO:0000256" key="7">
    <source>
        <dbReference type="ARBA" id="ARBA00048807"/>
    </source>
</evidence>
<feature type="active site" description="Charge relay system" evidence="9">
    <location>
        <position position="70"/>
    </location>
</feature>
<feature type="active site" description="Charge relay system" evidence="9">
    <location>
        <position position="107"/>
    </location>
</feature>
<gene>
    <name evidence="11" type="ORF">WPS_09490</name>
</gene>
<evidence type="ECO:0000313" key="12">
    <source>
        <dbReference type="Proteomes" id="UP001317532"/>
    </source>
</evidence>
<comment type="similarity">
    <text evidence="2 8">Belongs to the PTPS family. QueD subfamily.</text>
</comment>
<dbReference type="KEGG" id="vab:WPS_09490"/>
<feature type="binding site" evidence="10">
    <location>
        <position position="26"/>
    </location>
    <ligand>
        <name>Zn(2+)</name>
        <dbReference type="ChEBI" id="CHEBI:29105"/>
    </ligand>
</feature>
<dbReference type="EC" id="4.-.-.-" evidence="8"/>
<accession>A0AAN1XU97</accession>
<dbReference type="Proteomes" id="UP001317532">
    <property type="component" value="Chromosome"/>
</dbReference>
<protein>
    <recommendedName>
        <fullName evidence="3 8">6-carboxy-5,6,7,8-tetrahydropterin synthase</fullName>
        <ecNumber evidence="8">4.-.-.-</ecNumber>
    </recommendedName>
</protein>
<feature type="binding site" evidence="10">
    <location>
        <position position="28"/>
    </location>
    <ligand>
        <name>Zn(2+)</name>
        <dbReference type="ChEBI" id="CHEBI:29105"/>
    </ligand>
</feature>
<evidence type="ECO:0000256" key="4">
    <source>
        <dbReference type="ARBA" id="ARBA00022723"/>
    </source>
</evidence>
<keyword evidence="4 8" id="KW-0479">Metal-binding</keyword>
<evidence type="ECO:0000256" key="9">
    <source>
        <dbReference type="PIRSR" id="PIRSR006113-1"/>
    </source>
</evidence>
<dbReference type="Gene3D" id="3.30.479.10">
    <property type="entry name" value="6-pyruvoyl tetrahydropterin synthase/QueD"/>
    <property type="match status" value="1"/>
</dbReference>
<evidence type="ECO:0000256" key="6">
    <source>
        <dbReference type="ARBA" id="ARBA00023239"/>
    </source>
</evidence>
<keyword evidence="5 8" id="KW-0862">Zinc</keyword>
<evidence type="ECO:0000256" key="1">
    <source>
        <dbReference type="ARBA" id="ARBA00005061"/>
    </source>
</evidence>
<feature type="active site" description="Proton acceptor" evidence="9">
    <location>
        <position position="22"/>
    </location>
</feature>
<dbReference type="EMBL" id="AP025523">
    <property type="protein sequence ID" value="BDE05673.1"/>
    <property type="molecule type" value="Genomic_DNA"/>
</dbReference>
<comment type="catalytic activity">
    <reaction evidence="7 8">
        <text>7,8-dihydroneopterin 3'-triphosphate + H2O = 6-carboxy-5,6,7,8-tetrahydropterin + triphosphate + acetaldehyde + 2 H(+)</text>
        <dbReference type="Rhea" id="RHEA:27966"/>
        <dbReference type="ChEBI" id="CHEBI:15343"/>
        <dbReference type="ChEBI" id="CHEBI:15377"/>
        <dbReference type="ChEBI" id="CHEBI:15378"/>
        <dbReference type="ChEBI" id="CHEBI:18036"/>
        <dbReference type="ChEBI" id="CHEBI:58462"/>
        <dbReference type="ChEBI" id="CHEBI:61032"/>
        <dbReference type="EC" id="4.1.2.50"/>
    </reaction>
</comment>
<keyword evidence="6 8" id="KW-0456">Lyase</keyword>
<feature type="binding site" evidence="10">
    <location>
        <position position="13"/>
    </location>
    <ligand>
        <name>Zn(2+)</name>
        <dbReference type="ChEBI" id="CHEBI:29105"/>
    </ligand>
</feature>
<evidence type="ECO:0000313" key="11">
    <source>
        <dbReference type="EMBL" id="BDE05673.1"/>
    </source>
</evidence>
<dbReference type="Pfam" id="PF01242">
    <property type="entry name" value="PTPS"/>
    <property type="match status" value="1"/>
</dbReference>
<organism evidence="11 12">
    <name type="scientific">Vulcanimicrobium alpinum</name>
    <dbReference type="NCBI Taxonomy" id="3016050"/>
    <lineage>
        <taxon>Bacteria</taxon>
        <taxon>Bacillati</taxon>
        <taxon>Vulcanimicrobiota</taxon>
        <taxon>Vulcanimicrobiia</taxon>
        <taxon>Vulcanimicrobiales</taxon>
        <taxon>Vulcanimicrobiaceae</taxon>
        <taxon>Vulcanimicrobium</taxon>
    </lineage>
</organism>
<dbReference type="RefSeq" id="WP_317996699.1">
    <property type="nucleotide sequence ID" value="NZ_AP025523.1"/>
</dbReference>
<dbReference type="GO" id="GO:0046872">
    <property type="term" value="F:metal ion binding"/>
    <property type="evidence" value="ECO:0007669"/>
    <property type="project" value="UniProtKB-KW"/>
</dbReference>
<evidence type="ECO:0000256" key="3">
    <source>
        <dbReference type="ARBA" id="ARBA00018141"/>
    </source>
</evidence>
<comment type="pathway">
    <text evidence="1 8">Purine metabolism; 7-cyano-7-deazaguanine biosynthesis.</text>
</comment>
<dbReference type="PANTHER" id="PTHR12589">
    <property type="entry name" value="PYRUVOYL TETRAHYDROBIOPTERIN SYNTHASE"/>
    <property type="match status" value="1"/>
</dbReference>
<evidence type="ECO:0000256" key="5">
    <source>
        <dbReference type="ARBA" id="ARBA00022833"/>
    </source>
</evidence>
<comment type="cofactor">
    <cofactor evidence="8 10">
        <name>Zn(2+)</name>
        <dbReference type="ChEBI" id="CHEBI:29105"/>
    </cofactor>
    <text evidence="8 10">Binds 1 zinc ion per subunit.</text>
</comment>
<evidence type="ECO:0000256" key="8">
    <source>
        <dbReference type="PIRNR" id="PIRNR006113"/>
    </source>
</evidence>
<dbReference type="SUPFAM" id="SSF55620">
    <property type="entry name" value="Tetrahydrobiopterin biosynthesis enzymes-like"/>
    <property type="match status" value="1"/>
</dbReference>
<name>A0AAN1XU97_UNVUL</name>
<proteinExistence type="inferred from homology"/>
<sequence>MQIRKAFTFEAAHVLPHHPGKCARLHGHSYRLEVAVSGPLHSDGPAAGMIEDFELISRVVKTSVVNALDHRSLNELIDNPTAEHIALWIWRHLAPDLPGLKQITLWETRSACVVLRSGDPLIGGG</sequence>
<dbReference type="AlphaFoldDB" id="A0AAN1XU97"/>
<dbReference type="InterPro" id="IPR007115">
    <property type="entry name" value="6-PTP_synth/QueD"/>
</dbReference>
<dbReference type="PIRSF" id="PIRSF006113">
    <property type="entry name" value="PTP_synth"/>
    <property type="match status" value="1"/>
</dbReference>
<dbReference type="NCBIfam" id="TIGR03367">
    <property type="entry name" value="queuosine_QueD"/>
    <property type="match status" value="1"/>
</dbReference>